<evidence type="ECO:0000256" key="2">
    <source>
        <dbReference type="ARBA" id="ARBA00008208"/>
    </source>
</evidence>
<dbReference type="Proteomes" id="UP000462271">
    <property type="component" value="Unassembled WGS sequence"/>
</dbReference>
<gene>
    <name evidence="13" type="ORF">GQM13_10315</name>
    <name evidence="12" type="ORF">GQM21_22125</name>
</gene>
<evidence type="ECO:0000313" key="15">
    <source>
        <dbReference type="Proteomes" id="UP000462271"/>
    </source>
</evidence>
<dbReference type="RefSeq" id="WP_157704551.1">
    <property type="nucleotide sequence ID" value="NZ_JANFDX010000005.1"/>
</dbReference>
<organism evidence="13 14">
    <name type="scientific">Escherichia coli</name>
    <dbReference type="NCBI Taxonomy" id="562"/>
    <lineage>
        <taxon>Bacteria</taxon>
        <taxon>Pseudomonadati</taxon>
        <taxon>Pseudomonadota</taxon>
        <taxon>Gammaproteobacteria</taxon>
        <taxon>Enterobacterales</taxon>
        <taxon>Enterobacteriaceae</taxon>
        <taxon>Escherichia</taxon>
    </lineage>
</organism>
<reference evidence="14 15" key="1">
    <citation type="submission" date="2019-12" db="EMBL/GenBank/DDBJ databases">
        <title>Enteriobacteria Tanzani isolates_10432.</title>
        <authorList>
            <person name="Subbiah M."/>
            <person name="Call D."/>
        </authorList>
    </citation>
    <scope>NUCLEOTIDE SEQUENCE [LARGE SCALE GENOMIC DNA]</scope>
    <source>
        <strain evidence="13 14">10432wG7</strain>
        <strain evidence="12 15">10432wG8</strain>
    </source>
</reference>
<feature type="transmembrane region" description="Helical" evidence="11">
    <location>
        <begin position="64"/>
        <end position="87"/>
    </location>
</feature>
<evidence type="ECO:0000313" key="14">
    <source>
        <dbReference type="Proteomes" id="UP000430081"/>
    </source>
</evidence>
<comment type="caution">
    <text evidence="13">The sequence shown here is derived from an EMBL/GenBank/DDBJ whole genome shotgun (WGS) entry which is preliminary data.</text>
</comment>
<keyword evidence="10" id="KW-0449">Lipoprotein</keyword>
<evidence type="ECO:0000313" key="12">
    <source>
        <dbReference type="EMBL" id="MWK99829.1"/>
    </source>
</evidence>
<name>A0A6D0DFT9_ECOLX</name>
<protein>
    <recommendedName>
        <fullName evidence="3">Uncharacterized protein YtcA</fullName>
    </recommendedName>
</protein>
<dbReference type="EMBL" id="WTMQ01000003">
    <property type="protein sequence ID" value="MWL03835.1"/>
    <property type="molecule type" value="Genomic_DNA"/>
</dbReference>
<dbReference type="InterPro" id="IPR031381">
    <property type="entry name" value="YtcA"/>
</dbReference>
<comment type="subcellular location">
    <subcellularLocation>
        <location evidence="1">Membrane</location>
        <topology evidence="1">Multi-pass membrane protein</topology>
    </subcellularLocation>
</comment>
<evidence type="ECO:0000256" key="10">
    <source>
        <dbReference type="ARBA" id="ARBA00023288"/>
    </source>
</evidence>
<evidence type="ECO:0000256" key="6">
    <source>
        <dbReference type="ARBA" id="ARBA00022729"/>
    </source>
</evidence>
<keyword evidence="8 11" id="KW-0472">Membrane</keyword>
<dbReference type="Pfam" id="PF17090">
    <property type="entry name" value="Ytca"/>
    <property type="match status" value="1"/>
</dbReference>
<evidence type="ECO:0000256" key="3">
    <source>
        <dbReference type="ARBA" id="ARBA00021237"/>
    </source>
</evidence>
<feature type="transmembrane region" description="Helical" evidence="11">
    <location>
        <begin position="34"/>
        <end position="52"/>
    </location>
</feature>
<keyword evidence="9" id="KW-0564">Palmitate</keyword>
<dbReference type="GO" id="GO:0016020">
    <property type="term" value="C:membrane"/>
    <property type="evidence" value="ECO:0007669"/>
    <property type="project" value="UniProtKB-SubCell"/>
</dbReference>
<evidence type="ECO:0000313" key="13">
    <source>
        <dbReference type="EMBL" id="MWL03835.1"/>
    </source>
</evidence>
<feature type="transmembrane region" description="Helical" evidence="11">
    <location>
        <begin position="7"/>
        <end position="28"/>
    </location>
</feature>
<keyword evidence="7 11" id="KW-1133">Transmembrane helix</keyword>
<accession>A0A6D0DFT9</accession>
<evidence type="ECO:0000256" key="7">
    <source>
        <dbReference type="ARBA" id="ARBA00022989"/>
    </source>
</evidence>
<sequence length="88" mass="9796">MGRFICFLDGVVLLPLFFLSGCTISPAIPVIGAYYPGWLFCIIGGVILTLISRHILIRTNSTPYLAYPGVVYTALFVLFSMLLWLAFF</sequence>
<dbReference type="EMBL" id="WTML01000136">
    <property type="protein sequence ID" value="MWK99829.1"/>
    <property type="molecule type" value="Genomic_DNA"/>
</dbReference>
<proteinExistence type="inferred from homology"/>
<keyword evidence="5 11" id="KW-0812">Transmembrane</keyword>
<dbReference type="Proteomes" id="UP000430081">
    <property type="component" value="Unassembled WGS sequence"/>
</dbReference>
<evidence type="ECO:0000256" key="8">
    <source>
        <dbReference type="ARBA" id="ARBA00023136"/>
    </source>
</evidence>
<comment type="similarity">
    <text evidence="2">Belongs to the YtcA family.</text>
</comment>
<dbReference type="PROSITE" id="PS51257">
    <property type="entry name" value="PROKAR_LIPOPROTEIN"/>
    <property type="match status" value="1"/>
</dbReference>
<evidence type="ECO:0000256" key="1">
    <source>
        <dbReference type="ARBA" id="ARBA00004141"/>
    </source>
</evidence>
<keyword evidence="4" id="KW-1003">Cell membrane</keyword>
<evidence type="ECO:0000256" key="11">
    <source>
        <dbReference type="SAM" id="Phobius"/>
    </source>
</evidence>
<dbReference type="AlphaFoldDB" id="A0A6D0DFT9"/>
<keyword evidence="6" id="KW-0732">Signal</keyword>
<evidence type="ECO:0000256" key="4">
    <source>
        <dbReference type="ARBA" id="ARBA00022475"/>
    </source>
</evidence>
<evidence type="ECO:0000256" key="9">
    <source>
        <dbReference type="ARBA" id="ARBA00023139"/>
    </source>
</evidence>
<evidence type="ECO:0000256" key="5">
    <source>
        <dbReference type="ARBA" id="ARBA00022692"/>
    </source>
</evidence>